<dbReference type="EMBL" id="JAWQEG010009065">
    <property type="protein sequence ID" value="KAK3849208.1"/>
    <property type="molecule type" value="Genomic_DNA"/>
</dbReference>
<comment type="caution">
    <text evidence="2">The sequence shown here is derived from an EMBL/GenBank/DDBJ whole genome shotgun (WGS) entry which is preliminary data.</text>
</comment>
<proteinExistence type="predicted"/>
<reference evidence="2" key="1">
    <citation type="submission" date="2023-10" db="EMBL/GenBank/DDBJ databases">
        <title>Genome assemblies of two species of porcelain crab, Petrolisthes cinctipes and Petrolisthes manimaculis (Anomura: Porcellanidae).</title>
        <authorList>
            <person name="Angst P."/>
        </authorList>
    </citation>
    <scope>NUCLEOTIDE SEQUENCE</scope>
    <source>
        <strain evidence="2">PB745_01</strain>
        <tissue evidence="2">Gill</tissue>
    </source>
</reference>
<organism evidence="2 3">
    <name type="scientific">Petrolisthes cinctipes</name>
    <name type="common">Flat porcelain crab</name>
    <dbReference type="NCBI Taxonomy" id="88211"/>
    <lineage>
        <taxon>Eukaryota</taxon>
        <taxon>Metazoa</taxon>
        <taxon>Ecdysozoa</taxon>
        <taxon>Arthropoda</taxon>
        <taxon>Crustacea</taxon>
        <taxon>Multicrustacea</taxon>
        <taxon>Malacostraca</taxon>
        <taxon>Eumalacostraca</taxon>
        <taxon>Eucarida</taxon>
        <taxon>Decapoda</taxon>
        <taxon>Pleocyemata</taxon>
        <taxon>Anomura</taxon>
        <taxon>Galatheoidea</taxon>
        <taxon>Porcellanidae</taxon>
        <taxon>Petrolisthes</taxon>
    </lineage>
</organism>
<feature type="region of interest" description="Disordered" evidence="1">
    <location>
        <begin position="1"/>
        <end position="60"/>
    </location>
</feature>
<sequence length="104" mass="12339">MEGDRQTRRPWNERDEKTMEGERDLTIMEGDRRDDHGRTQTTRPWKETTRRPWKEPSVTVRRPPPISETFLFYPQHCSFPPAVTIALWCPSYLFGLPVFTSSSR</sequence>
<keyword evidence="3" id="KW-1185">Reference proteome</keyword>
<evidence type="ECO:0000313" key="3">
    <source>
        <dbReference type="Proteomes" id="UP001286313"/>
    </source>
</evidence>
<evidence type="ECO:0000313" key="2">
    <source>
        <dbReference type="EMBL" id="KAK3849208.1"/>
    </source>
</evidence>
<dbReference type="AlphaFoldDB" id="A0AAE1EFM9"/>
<accession>A0AAE1EFM9</accession>
<gene>
    <name evidence="2" type="ORF">Pcinc_044022</name>
</gene>
<name>A0AAE1EFM9_PETCI</name>
<dbReference type="Proteomes" id="UP001286313">
    <property type="component" value="Unassembled WGS sequence"/>
</dbReference>
<protein>
    <submittedName>
        <fullName evidence="2">Uncharacterized protein</fullName>
    </submittedName>
</protein>
<feature type="compositionally biased region" description="Basic and acidic residues" evidence="1">
    <location>
        <begin position="1"/>
        <end position="54"/>
    </location>
</feature>
<evidence type="ECO:0000256" key="1">
    <source>
        <dbReference type="SAM" id="MobiDB-lite"/>
    </source>
</evidence>